<dbReference type="EMBL" id="SDPM01000006">
    <property type="protein sequence ID" value="RXZ85913.1"/>
    <property type="molecule type" value="Genomic_DNA"/>
</dbReference>
<dbReference type="Proteomes" id="UP000292686">
    <property type="component" value="Unassembled WGS sequence"/>
</dbReference>
<evidence type="ECO:0000256" key="3">
    <source>
        <dbReference type="ARBA" id="ARBA00022475"/>
    </source>
</evidence>
<evidence type="ECO:0000256" key="6">
    <source>
        <dbReference type="ARBA" id="ARBA00023136"/>
    </source>
</evidence>
<evidence type="ECO:0000256" key="2">
    <source>
        <dbReference type="ARBA" id="ARBA00007430"/>
    </source>
</evidence>
<comment type="subcellular location">
    <subcellularLocation>
        <location evidence="1">Cell membrane</location>
        <topology evidence="1">Multi-pass membrane protein</topology>
    </subcellularLocation>
</comment>
<dbReference type="PANTHER" id="PTHR30250">
    <property type="entry name" value="PST FAMILY PREDICTED COLANIC ACID TRANSPORTER"/>
    <property type="match status" value="1"/>
</dbReference>
<gene>
    <name evidence="8" type="ORF">ESP50_11890</name>
</gene>
<feature type="transmembrane region" description="Helical" evidence="7">
    <location>
        <begin position="192"/>
        <end position="209"/>
    </location>
</feature>
<sequence>MSPASPLCSRGVTVARSLGSSAARGVVVTLAGQGSRVVIQLVGVIVLARILAPADFGLLAMVIVVVGFGELLRDFGLSSAAIQSRELTTPQRANLFWINTVLGAVLTVILFLTAPLIADFYGHAELELIAQALAPVFLINGLSTQFRAHLTRDLLFGRLAVSDVVAQAAALAIALVAALAGAGYGALVLQQLAQAVIALVLLVIVTPWWPGLPRRTGGMSPLLRFGGALFGSQIVTYISRNVDTLVISLRFGPSALGAYDRAFQMLMMPLNQLNAPATRVALPVLSRLRDDPRRFTEFLLTAQTILLIPVVAIFSFAAATGPALVALLLGPQWEQTGVLFQILAIGGVFQAANYATYWVFLARGKAGSLLRYSLVSRPVFIVIVLLGAIGDLYTLAGAYAAGLAYLWIFGLVWSARSAGAPARRMAWNGVRTILAYGFAGVITWGAGELYFSGLPLGLNLVASFAVMVVASAGIAFSIPRLRRDLLALLRVPALVRGRGGGAATVDAETAGVE</sequence>
<dbReference type="CDD" id="cd13127">
    <property type="entry name" value="MATE_tuaB_like"/>
    <property type="match status" value="1"/>
</dbReference>
<keyword evidence="9" id="KW-1185">Reference proteome</keyword>
<feature type="transmembrane region" description="Helical" evidence="7">
    <location>
        <begin position="457"/>
        <end position="478"/>
    </location>
</feature>
<keyword evidence="4 7" id="KW-0812">Transmembrane</keyword>
<feature type="transmembrane region" description="Helical" evidence="7">
    <location>
        <begin position="338"/>
        <end position="360"/>
    </location>
</feature>
<name>A0A4Q2M6M8_9MICO</name>
<feature type="transmembrane region" description="Helical" evidence="7">
    <location>
        <begin position="433"/>
        <end position="451"/>
    </location>
</feature>
<evidence type="ECO:0000256" key="7">
    <source>
        <dbReference type="SAM" id="Phobius"/>
    </source>
</evidence>
<feature type="transmembrane region" description="Helical" evidence="7">
    <location>
        <begin position="96"/>
        <end position="118"/>
    </location>
</feature>
<feature type="transmembrane region" description="Helical" evidence="7">
    <location>
        <begin position="396"/>
        <end position="413"/>
    </location>
</feature>
<evidence type="ECO:0000313" key="9">
    <source>
        <dbReference type="Proteomes" id="UP000292686"/>
    </source>
</evidence>
<comment type="caution">
    <text evidence="8">The sequence shown here is derived from an EMBL/GenBank/DDBJ whole genome shotgun (WGS) entry which is preliminary data.</text>
</comment>
<keyword evidence="6 7" id="KW-0472">Membrane</keyword>
<feature type="transmembrane region" description="Helical" evidence="7">
    <location>
        <begin position="298"/>
        <end position="318"/>
    </location>
</feature>
<feature type="transmembrane region" description="Helical" evidence="7">
    <location>
        <begin position="56"/>
        <end position="75"/>
    </location>
</feature>
<comment type="similarity">
    <text evidence="2">Belongs to the polysaccharide synthase family.</text>
</comment>
<evidence type="ECO:0000256" key="4">
    <source>
        <dbReference type="ARBA" id="ARBA00022692"/>
    </source>
</evidence>
<dbReference type="InterPro" id="IPR050833">
    <property type="entry name" value="Poly_Biosynth_Transport"/>
</dbReference>
<accession>A0A4Q2M6M8</accession>
<dbReference type="PANTHER" id="PTHR30250:SF10">
    <property type="entry name" value="LIPOPOLYSACCHARIDE BIOSYNTHESIS PROTEIN WZXC"/>
    <property type="match status" value="1"/>
</dbReference>
<dbReference type="GO" id="GO:0005886">
    <property type="term" value="C:plasma membrane"/>
    <property type="evidence" value="ECO:0007669"/>
    <property type="project" value="UniProtKB-SubCell"/>
</dbReference>
<protein>
    <submittedName>
        <fullName evidence="8">Lipopolysaccharide biosynthesis protein</fullName>
    </submittedName>
</protein>
<feature type="transmembrane region" description="Helical" evidence="7">
    <location>
        <begin position="164"/>
        <end position="186"/>
    </location>
</feature>
<dbReference type="Pfam" id="PF13440">
    <property type="entry name" value="Polysacc_synt_3"/>
    <property type="match status" value="1"/>
</dbReference>
<dbReference type="OrthoDB" id="9770347at2"/>
<feature type="transmembrane region" description="Helical" evidence="7">
    <location>
        <begin position="372"/>
        <end position="390"/>
    </location>
</feature>
<evidence type="ECO:0000256" key="5">
    <source>
        <dbReference type="ARBA" id="ARBA00022989"/>
    </source>
</evidence>
<evidence type="ECO:0000313" key="8">
    <source>
        <dbReference type="EMBL" id="RXZ85913.1"/>
    </source>
</evidence>
<dbReference type="AlphaFoldDB" id="A0A4Q2M6M8"/>
<evidence type="ECO:0000256" key="1">
    <source>
        <dbReference type="ARBA" id="ARBA00004651"/>
    </source>
</evidence>
<organism evidence="8 9">
    <name type="scientific">Agromyces atrinae</name>
    <dbReference type="NCBI Taxonomy" id="592376"/>
    <lineage>
        <taxon>Bacteria</taxon>
        <taxon>Bacillati</taxon>
        <taxon>Actinomycetota</taxon>
        <taxon>Actinomycetes</taxon>
        <taxon>Micrococcales</taxon>
        <taxon>Microbacteriaceae</taxon>
        <taxon>Agromyces</taxon>
    </lineage>
</organism>
<proteinExistence type="inferred from homology"/>
<reference evidence="8 9" key="1">
    <citation type="submission" date="2019-01" db="EMBL/GenBank/DDBJ databases">
        <title>Agromyces.</title>
        <authorList>
            <person name="Li J."/>
        </authorList>
    </citation>
    <scope>NUCLEOTIDE SEQUENCE [LARGE SCALE GENOMIC DNA]</scope>
    <source>
        <strain evidence="8 9">DSM 23870</strain>
    </source>
</reference>
<keyword evidence="5 7" id="KW-1133">Transmembrane helix</keyword>
<keyword evidence="3" id="KW-1003">Cell membrane</keyword>